<name>A0A7J6WM42_THATH</name>
<keyword evidence="2" id="KW-1185">Reference proteome</keyword>
<dbReference type="AlphaFoldDB" id="A0A7J6WM42"/>
<dbReference type="OrthoDB" id="1924968at2759"/>
<protein>
    <submittedName>
        <fullName evidence="1">Uncharacterized protein</fullName>
    </submittedName>
</protein>
<comment type="caution">
    <text evidence="1">The sequence shown here is derived from an EMBL/GenBank/DDBJ whole genome shotgun (WGS) entry which is preliminary data.</text>
</comment>
<dbReference type="Proteomes" id="UP000554482">
    <property type="component" value="Unassembled WGS sequence"/>
</dbReference>
<reference evidence="1 2" key="1">
    <citation type="submission" date="2020-06" db="EMBL/GenBank/DDBJ databases">
        <title>Transcriptomic and genomic resources for Thalictrum thalictroides and T. hernandezii: Facilitating candidate gene discovery in an emerging model plant lineage.</title>
        <authorList>
            <person name="Arias T."/>
            <person name="Riano-Pachon D.M."/>
            <person name="Di Stilio V.S."/>
        </authorList>
    </citation>
    <scope>NUCLEOTIDE SEQUENCE [LARGE SCALE GENOMIC DNA]</scope>
    <source>
        <strain evidence="2">cv. WT478/WT964</strain>
        <tissue evidence="1">Leaves</tissue>
    </source>
</reference>
<proteinExistence type="predicted"/>
<sequence>MTKDEKSNNNQITKIIVPPYMKAFSGAIGGIAEASCLQPIDKVVLLLTPFAAHLTLKYALRLGTNAMLQKAFKDSETGVVEGFFRVLVLVFLKHL</sequence>
<evidence type="ECO:0000313" key="2">
    <source>
        <dbReference type="Proteomes" id="UP000554482"/>
    </source>
</evidence>
<organism evidence="1 2">
    <name type="scientific">Thalictrum thalictroides</name>
    <name type="common">Rue-anemone</name>
    <name type="synonym">Anemone thalictroides</name>
    <dbReference type="NCBI Taxonomy" id="46969"/>
    <lineage>
        <taxon>Eukaryota</taxon>
        <taxon>Viridiplantae</taxon>
        <taxon>Streptophyta</taxon>
        <taxon>Embryophyta</taxon>
        <taxon>Tracheophyta</taxon>
        <taxon>Spermatophyta</taxon>
        <taxon>Magnoliopsida</taxon>
        <taxon>Ranunculales</taxon>
        <taxon>Ranunculaceae</taxon>
        <taxon>Thalictroideae</taxon>
        <taxon>Thalictrum</taxon>
    </lineage>
</organism>
<accession>A0A7J6WM42</accession>
<gene>
    <name evidence="1" type="ORF">FRX31_012743</name>
</gene>
<evidence type="ECO:0000313" key="1">
    <source>
        <dbReference type="EMBL" id="KAF5197670.1"/>
    </source>
</evidence>
<dbReference type="EMBL" id="JABWDY010014377">
    <property type="protein sequence ID" value="KAF5197670.1"/>
    <property type="molecule type" value="Genomic_DNA"/>
</dbReference>